<name>B9R9I4_RICCO</name>
<evidence type="ECO:0008006" key="3">
    <source>
        <dbReference type="Google" id="ProtNLM"/>
    </source>
</evidence>
<protein>
    <recommendedName>
        <fullName evidence="3">RNase H type-1 domain-containing protein</fullName>
    </recommendedName>
</protein>
<dbReference type="eggNOG" id="KOG1075">
    <property type="taxonomic scope" value="Eukaryota"/>
</dbReference>
<gene>
    <name evidence="1" type="ORF">RCOM_1497780</name>
</gene>
<accession>B9R9I4</accession>
<proteinExistence type="predicted"/>
<organism evidence="1 2">
    <name type="scientific">Ricinus communis</name>
    <name type="common">Castor bean</name>
    <dbReference type="NCBI Taxonomy" id="3988"/>
    <lineage>
        <taxon>Eukaryota</taxon>
        <taxon>Viridiplantae</taxon>
        <taxon>Streptophyta</taxon>
        <taxon>Embryophyta</taxon>
        <taxon>Tracheophyta</taxon>
        <taxon>Spermatophyta</taxon>
        <taxon>Magnoliopsida</taxon>
        <taxon>eudicotyledons</taxon>
        <taxon>Gunneridae</taxon>
        <taxon>Pentapetalae</taxon>
        <taxon>rosids</taxon>
        <taxon>fabids</taxon>
        <taxon>Malpighiales</taxon>
        <taxon>Euphorbiaceae</taxon>
        <taxon>Acalyphoideae</taxon>
        <taxon>Acalypheae</taxon>
        <taxon>Ricinus</taxon>
    </lineage>
</organism>
<dbReference type="Proteomes" id="UP000008311">
    <property type="component" value="Unassembled WGS sequence"/>
</dbReference>
<evidence type="ECO:0000313" key="2">
    <source>
        <dbReference type="Proteomes" id="UP000008311"/>
    </source>
</evidence>
<evidence type="ECO:0000313" key="1">
    <source>
        <dbReference type="EMBL" id="EEF51461.1"/>
    </source>
</evidence>
<reference evidence="2" key="1">
    <citation type="journal article" date="2010" name="Nat. Biotechnol.">
        <title>Draft genome sequence of the oilseed species Ricinus communis.</title>
        <authorList>
            <person name="Chan A.P."/>
            <person name="Crabtree J."/>
            <person name="Zhao Q."/>
            <person name="Lorenzi H."/>
            <person name="Orvis J."/>
            <person name="Puiu D."/>
            <person name="Melake-Berhan A."/>
            <person name="Jones K.M."/>
            <person name="Redman J."/>
            <person name="Chen G."/>
            <person name="Cahoon E.B."/>
            <person name="Gedil M."/>
            <person name="Stanke M."/>
            <person name="Haas B.J."/>
            <person name="Wortman J.R."/>
            <person name="Fraser-Liggett C.M."/>
            <person name="Ravel J."/>
            <person name="Rabinowicz P.D."/>
        </authorList>
    </citation>
    <scope>NUCLEOTIDE SEQUENCE [LARGE SCALE GENOMIC DNA]</scope>
    <source>
        <strain evidence="2">cv. Hale</strain>
    </source>
</reference>
<dbReference type="EMBL" id="EQ973773">
    <property type="protein sequence ID" value="EEF51461.1"/>
    <property type="molecule type" value="Genomic_DNA"/>
</dbReference>
<dbReference type="InParanoid" id="B9R9I4"/>
<dbReference type="AlphaFoldDB" id="B9R9I4"/>
<sequence>MEPLLVILRCAGAVGWRTCCVCYVIVGSVDALAGSFKFSWKNGLKAEVSLLGDLSEIVDLENAEGLTLAWKVDIRVLVIELVLLSLSQVFEWLATVMLCSFSILNQDWQVFIRRVHRKANFSAEWMANYAATFPVGVDEFSSAPSGILDCLRNDVCGAGNHRLQSVEQPATI</sequence>
<keyword evidence="2" id="KW-1185">Reference proteome</keyword>